<keyword evidence="3" id="KW-0378">Hydrolase</keyword>
<evidence type="ECO:0000313" key="3">
    <source>
        <dbReference type="EMBL" id="MBB4631852.1"/>
    </source>
</evidence>
<dbReference type="InterPro" id="IPR050570">
    <property type="entry name" value="Cell_wall_metabolism_enzyme"/>
</dbReference>
<dbReference type="InterPro" id="IPR011055">
    <property type="entry name" value="Dup_hybrid_motif"/>
</dbReference>
<dbReference type="Proteomes" id="UP000566324">
    <property type="component" value="Unassembled WGS sequence"/>
</dbReference>
<keyword evidence="4" id="KW-1185">Reference proteome</keyword>
<dbReference type="PANTHER" id="PTHR21666">
    <property type="entry name" value="PEPTIDASE-RELATED"/>
    <property type="match status" value="1"/>
</dbReference>
<dbReference type="PANTHER" id="PTHR21666:SF289">
    <property type="entry name" value="L-ALA--D-GLU ENDOPEPTIDASE"/>
    <property type="match status" value="1"/>
</dbReference>
<comment type="caution">
    <text evidence="3">The sequence shown here is derived from an EMBL/GenBank/DDBJ whole genome shotgun (WGS) entry which is preliminary data.</text>
</comment>
<gene>
    <name evidence="3" type="ORF">GGQ98_001468</name>
</gene>
<keyword evidence="1" id="KW-0732">Signal</keyword>
<organism evidence="3 4">
    <name type="scientific">Sphingosinicella soli</name>
    <dbReference type="NCBI Taxonomy" id="333708"/>
    <lineage>
        <taxon>Bacteria</taxon>
        <taxon>Pseudomonadati</taxon>
        <taxon>Pseudomonadota</taxon>
        <taxon>Alphaproteobacteria</taxon>
        <taxon>Sphingomonadales</taxon>
        <taxon>Sphingosinicellaceae</taxon>
        <taxon>Sphingosinicella</taxon>
    </lineage>
</organism>
<dbReference type="GO" id="GO:0004222">
    <property type="term" value="F:metalloendopeptidase activity"/>
    <property type="evidence" value="ECO:0007669"/>
    <property type="project" value="TreeGrafter"/>
</dbReference>
<accession>A0A7W7F6R1</accession>
<dbReference type="SUPFAM" id="SSF51261">
    <property type="entry name" value="Duplicated hybrid motif"/>
    <property type="match status" value="1"/>
</dbReference>
<proteinExistence type="predicted"/>
<evidence type="ECO:0000256" key="1">
    <source>
        <dbReference type="ARBA" id="ARBA00022729"/>
    </source>
</evidence>
<dbReference type="Pfam" id="PF01551">
    <property type="entry name" value="Peptidase_M23"/>
    <property type="match status" value="1"/>
</dbReference>
<evidence type="ECO:0000313" key="4">
    <source>
        <dbReference type="Proteomes" id="UP000566324"/>
    </source>
</evidence>
<dbReference type="InterPro" id="IPR016047">
    <property type="entry name" value="M23ase_b-sheet_dom"/>
</dbReference>
<evidence type="ECO:0000259" key="2">
    <source>
        <dbReference type="Pfam" id="PF01551"/>
    </source>
</evidence>
<dbReference type="FunFam" id="2.70.70.10:FF:000006">
    <property type="entry name" value="M23 family peptidase"/>
    <property type="match status" value="1"/>
</dbReference>
<name>A0A7W7F6R1_9SPHN</name>
<dbReference type="AlphaFoldDB" id="A0A7W7F6R1"/>
<dbReference type="Gene3D" id="2.70.70.10">
    <property type="entry name" value="Glucose Permease (Domain IIA)"/>
    <property type="match status" value="1"/>
</dbReference>
<sequence length="381" mass="40338">MVLEINKVASQVRDKVAKRLPEREFLHYKRDVGMQVYRLTTRVQVMGLAGLAALFTYTAVATSAMIGSSSVEATAESEVTTMRAELAALRQGVAKTTARVEQRQQFLAQLVSGKADPAQLGALMPALAPAAAVAGSAVLKPLAELDRAQLALADHARTAADARFETSSALIRRLGLQPARFLKQSTFGMGGPEETADSPLTGAEPQFKALFASWQKLDLLEKGMSAIPSLKPVKSYTYTSGYGVRYDPFSGDTAMHKGVDLAGPVGEPIHAAADGVVVDSRYHPGGYGKYVEIDHGAGIVTRYGHMSRLDVKKGDRVARGEQIGGMGSTGRSTGSHLHYEVLIDGRQVNPMPFLEAGDRVLAAQQSAGAIAVGGPAEPAGH</sequence>
<reference evidence="3 4" key="1">
    <citation type="submission" date="2020-08" db="EMBL/GenBank/DDBJ databases">
        <title>Genomic Encyclopedia of Type Strains, Phase IV (KMG-IV): sequencing the most valuable type-strain genomes for metagenomic binning, comparative biology and taxonomic classification.</title>
        <authorList>
            <person name="Goeker M."/>
        </authorList>
    </citation>
    <scope>NUCLEOTIDE SEQUENCE [LARGE SCALE GENOMIC DNA]</scope>
    <source>
        <strain evidence="3 4">DSM 17328</strain>
    </source>
</reference>
<protein>
    <submittedName>
        <fullName evidence="3">Murein DD-endopeptidase MepM/ murein hydrolase activator NlpD</fullName>
    </submittedName>
</protein>
<feature type="domain" description="M23ase beta-sheet core" evidence="2">
    <location>
        <begin position="255"/>
        <end position="350"/>
    </location>
</feature>
<dbReference type="CDD" id="cd12797">
    <property type="entry name" value="M23_peptidase"/>
    <property type="match status" value="1"/>
</dbReference>
<dbReference type="EMBL" id="JACHNZ010000013">
    <property type="protein sequence ID" value="MBB4631852.1"/>
    <property type="molecule type" value="Genomic_DNA"/>
</dbReference>